<protein>
    <submittedName>
        <fullName evidence="1">Uncharacterized protein</fullName>
    </submittedName>
</protein>
<reference evidence="1 2" key="1">
    <citation type="journal article" date="2023" name="Life. Sci Alliance">
        <title>Evolutionary insights into 3D genome organization and epigenetic landscape of Vigna mungo.</title>
        <authorList>
            <person name="Junaid A."/>
            <person name="Singh B."/>
            <person name="Bhatia S."/>
        </authorList>
    </citation>
    <scope>NUCLEOTIDE SEQUENCE [LARGE SCALE GENOMIC DNA]</scope>
    <source>
        <strain evidence="1">Urdbean</strain>
    </source>
</reference>
<dbReference type="EMBL" id="CP144691">
    <property type="protein sequence ID" value="WVY95231.1"/>
    <property type="molecule type" value="Genomic_DNA"/>
</dbReference>
<organism evidence="1 2">
    <name type="scientific">Vigna mungo</name>
    <name type="common">Black gram</name>
    <name type="synonym">Phaseolus mungo</name>
    <dbReference type="NCBI Taxonomy" id="3915"/>
    <lineage>
        <taxon>Eukaryota</taxon>
        <taxon>Viridiplantae</taxon>
        <taxon>Streptophyta</taxon>
        <taxon>Embryophyta</taxon>
        <taxon>Tracheophyta</taxon>
        <taxon>Spermatophyta</taxon>
        <taxon>Magnoliopsida</taxon>
        <taxon>eudicotyledons</taxon>
        <taxon>Gunneridae</taxon>
        <taxon>Pentapetalae</taxon>
        <taxon>rosids</taxon>
        <taxon>fabids</taxon>
        <taxon>Fabales</taxon>
        <taxon>Fabaceae</taxon>
        <taxon>Papilionoideae</taxon>
        <taxon>50 kb inversion clade</taxon>
        <taxon>NPAAA clade</taxon>
        <taxon>indigoferoid/millettioid clade</taxon>
        <taxon>Phaseoleae</taxon>
        <taxon>Vigna</taxon>
    </lineage>
</organism>
<sequence>FSPSLFGSRRGFCSEAGRAGALFQSFLHKFPCSDILFESFPCGGQLSFDFLVSRALDDDDLLFSGSSYSSQSPGECHRIKSSKIASGFAALNADISSNKAIIGLSHHILLY</sequence>
<name>A0AAQ3RIE2_VIGMU</name>
<proteinExistence type="predicted"/>
<feature type="non-terminal residue" evidence="1">
    <location>
        <position position="1"/>
    </location>
</feature>
<evidence type="ECO:0000313" key="1">
    <source>
        <dbReference type="EMBL" id="WVY95231.1"/>
    </source>
</evidence>
<evidence type="ECO:0000313" key="2">
    <source>
        <dbReference type="Proteomes" id="UP001374535"/>
    </source>
</evidence>
<keyword evidence="2" id="KW-1185">Reference proteome</keyword>
<accession>A0AAQ3RIE2</accession>
<dbReference type="AlphaFoldDB" id="A0AAQ3RIE2"/>
<dbReference type="Proteomes" id="UP001374535">
    <property type="component" value="Chromosome 10"/>
</dbReference>
<gene>
    <name evidence="1" type="ORF">V8G54_034319</name>
</gene>